<dbReference type="Pfam" id="PF01661">
    <property type="entry name" value="Macro"/>
    <property type="match status" value="1"/>
</dbReference>
<proteinExistence type="predicted"/>
<dbReference type="Proteomes" id="UP000292362">
    <property type="component" value="Unassembled WGS sequence"/>
</dbReference>
<evidence type="ECO:0000256" key="1">
    <source>
        <dbReference type="SAM" id="Phobius"/>
    </source>
</evidence>
<comment type="caution">
    <text evidence="3">The sequence shown here is derived from an EMBL/GenBank/DDBJ whole genome shotgun (WGS) entry which is preliminary data.</text>
</comment>
<dbReference type="PROSITE" id="PS51154">
    <property type="entry name" value="MACRO"/>
    <property type="match status" value="1"/>
</dbReference>
<dbReference type="VEuPathDB" id="MicrosporidiaDB:CWI37_0266p0010"/>
<dbReference type="AlphaFoldDB" id="A0A4Q9LA00"/>
<feature type="domain" description="Macro" evidence="2">
    <location>
        <begin position="71"/>
        <end position="273"/>
    </location>
</feature>
<reference evidence="3 4" key="1">
    <citation type="submission" date="2017-12" db="EMBL/GenBank/DDBJ databases">
        <authorList>
            <person name="Pombert J.-F."/>
            <person name="Haag K.L."/>
            <person name="Ebert D."/>
        </authorList>
    </citation>
    <scope>NUCLEOTIDE SEQUENCE [LARGE SCALE GENOMIC DNA]</scope>
    <source>
        <strain evidence="3">FI-OER-3-3</strain>
    </source>
</reference>
<protein>
    <recommendedName>
        <fullName evidence="2">Macro domain-containing protein</fullName>
    </recommendedName>
</protein>
<name>A0A4Q9LA00_9MICR</name>
<dbReference type="InterPro" id="IPR002589">
    <property type="entry name" value="Macro_dom"/>
</dbReference>
<keyword evidence="1" id="KW-0812">Transmembrane</keyword>
<gene>
    <name evidence="3" type="ORF">CWI37_0266p0010</name>
</gene>
<accession>A0A4Q9LA00</accession>
<evidence type="ECO:0000259" key="2">
    <source>
        <dbReference type="PROSITE" id="PS51154"/>
    </source>
</evidence>
<keyword evidence="1" id="KW-1133">Transmembrane helix</keyword>
<evidence type="ECO:0000313" key="4">
    <source>
        <dbReference type="Proteomes" id="UP000292362"/>
    </source>
</evidence>
<keyword evidence="1" id="KW-0472">Membrane</keyword>
<evidence type="ECO:0000313" key="3">
    <source>
        <dbReference type="EMBL" id="TBU03610.1"/>
    </source>
</evidence>
<dbReference type="InterPro" id="IPR043472">
    <property type="entry name" value="Macro_dom-like"/>
</dbReference>
<dbReference type="Gene3D" id="3.40.220.10">
    <property type="entry name" value="Leucine Aminopeptidase, subunit E, domain 1"/>
    <property type="match status" value="1"/>
</dbReference>
<feature type="transmembrane region" description="Helical" evidence="1">
    <location>
        <begin position="20"/>
        <end position="40"/>
    </location>
</feature>
<dbReference type="SUPFAM" id="SSF52949">
    <property type="entry name" value="Macro domain-like"/>
    <property type="match status" value="1"/>
</dbReference>
<dbReference type="EMBL" id="PITJ01000266">
    <property type="protein sequence ID" value="TBU03610.1"/>
    <property type="molecule type" value="Genomic_DNA"/>
</dbReference>
<sequence>MEISEFALNIYKILVEWPLSFRILVGFIPFFIYFVVRYYFKSYKCKKDFVIEDGKDVEDEEICIRMKASFKEYLQNQSKVKTVSFMFNEDIGYEEMGFGKEKITCLGIVNAANSEVKPGMGGLNAGITVWVGGRYGIITDQQGQKEWCDLKMLNRLRKLDPKKIGLVAVSNFTEGHVFHVVGPQACLVGTQKYVKSLSGVTETLIKAYKDCLFQAKNLKCSHIIFPLISGGIFCESNPSEGFSELEFLNAVQLAVKKFIQNADFKDIKVYFNI</sequence>
<organism evidence="3 4">
    <name type="scientific">Hamiltosporidium tvaerminnensis</name>
    <dbReference type="NCBI Taxonomy" id="1176355"/>
    <lineage>
        <taxon>Eukaryota</taxon>
        <taxon>Fungi</taxon>
        <taxon>Fungi incertae sedis</taxon>
        <taxon>Microsporidia</taxon>
        <taxon>Dubosqiidae</taxon>
        <taxon>Hamiltosporidium</taxon>
    </lineage>
</organism>